<dbReference type="SMART" id="SM00581">
    <property type="entry name" value="PSP"/>
    <property type="match status" value="1"/>
</dbReference>
<dbReference type="Proteomes" id="UP001222027">
    <property type="component" value="Unassembled WGS sequence"/>
</dbReference>
<dbReference type="GO" id="GO:0008270">
    <property type="term" value="F:zinc ion binding"/>
    <property type="evidence" value="ECO:0007669"/>
    <property type="project" value="UniProtKB-KW"/>
</dbReference>
<dbReference type="EMBL" id="JAQQAF010000002">
    <property type="protein sequence ID" value="KAJ8504283.1"/>
    <property type="molecule type" value="Genomic_DNA"/>
</dbReference>
<evidence type="ECO:0000256" key="3">
    <source>
        <dbReference type="ARBA" id="ARBA00022723"/>
    </source>
</evidence>
<dbReference type="PANTHER" id="PTHR13316:SF0">
    <property type="entry name" value="ZINC FINGER CCHC DOMAIN-CONTAINING PROTEIN 8"/>
    <property type="match status" value="1"/>
</dbReference>
<protein>
    <recommendedName>
        <fullName evidence="9">CCHC-type domain-containing protein</fullName>
    </recommendedName>
</protein>
<feature type="domain" description="CCHC-type" evidence="9">
    <location>
        <begin position="356"/>
        <end position="372"/>
    </location>
</feature>
<reference evidence="10 11" key="1">
    <citation type="submission" date="2022-12" db="EMBL/GenBank/DDBJ databases">
        <title>Chromosome-scale assembly of the Ensete ventricosum genome.</title>
        <authorList>
            <person name="Dussert Y."/>
            <person name="Stocks J."/>
            <person name="Wendawek A."/>
            <person name="Woldeyes F."/>
            <person name="Nichols R.A."/>
            <person name="Borrell J.S."/>
        </authorList>
    </citation>
    <scope>NUCLEOTIDE SEQUENCE [LARGE SCALE GENOMIC DNA]</scope>
    <source>
        <strain evidence="11">cv. Maze</strain>
        <tissue evidence="10">Seeds</tissue>
    </source>
</reference>
<feature type="region of interest" description="Disordered" evidence="8">
    <location>
        <begin position="104"/>
        <end position="139"/>
    </location>
</feature>
<evidence type="ECO:0000313" key="11">
    <source>
        <dbReference type="Proteomes" id="UP001222027"/>
    </source>
</evidence>
<feature type="region of interest" description="Disordered" evidence="8">
    <location>
        <begin position="466"/>
        <end position="490"/>
    </location>
</feature>
<name>A0AAV8RQH9_ENSVE</name>
<evidence type="ECO:0000313" key="10">
    <source>
        <dbReference type="EMBL" id="KAJ8504283.1"/>
    </source>
</evidence>
<comment type="subcellular location">
    <subcellularLocation>
        <location evidence="1">Nucleus</location>
        <location evidence="1">Nucleoplasm</location>
    </subcellularLocation>
</comment>
<dbReference type="AlphaFoldDB" id="A0AAV8RQH9"/>
<gene>
    <name evidence="10" type="ORF">OPV22_005169</name>
</gene>
<feature type="region of interest" description="Disordered" evidence="8">
    <location>
        <begin position="577"/>
        <end position="664"/>
    </location>
</feature>
<evidence type="ECO:0000256" key="4">
    <source>
        <dbReference type="ARBA" id="ARBA00022771"/>
    </source>
</evidence>
<sequence length="664" mass="75032">MFFFRVESLVVSPDGHRFHTAISASFRRGRYLITSSPSLRQATLLSVPFPSHCPPHTRRSGGLCFCLEKRRIPPSPHLPECCLFPANPPLGIWQMGSDDFIDLESSCPSDNNGDYDDDHEGLESRDAKTDSPSRLFSMKEDPLGTENVEVFTGNGEGGDDPNVLDMDLEDDLVQQQTILYERVEIVGSPIVEQLKGEGEQNKDTVRAATLNNSTSNNNVLDESPIAGVKRARMTYVEKQPSVRVIFNSLTRESKRKLMELMQQWSQWQAKHQLSSESEDVPLEDGEETYFPALHVGSKKSSVVTFWVDKQARQDVDKDKVKFEADVPLYDREYSLGSTSVDGSSGPEGIEALGASRCFNCSSYSHSLRDCPKPRDNIAISNARKMHTSKRNLTAGNHAQVRYYQKAPSKFDDLQAGVLGAETRDCLGIGEYDPPPWFHRMREMGYPPGYLDVDDEDQPSGITIYANEETKEEYEDGELPERSEPEPPQRKMTVKFPGINAPILENADHHRWASPSTGSGSNPVRNRVHHRLDHSSDHHGWNFQEQRWPSDLRVNAAPDIEHVFSSSYPGYSPRYSPYNHNPMPRSPDLGRSLSDRGWRSPLHYETSPAHSPRSPYPYPSATQSPNDHQWSHDHWSNKSSYGRIPDSASQKAQDRHDHRGSHHRR</sequence>
<dbReference type="GO" id="GO:0003723">
    <property type="term" value="F:RNA binding"/>
    <property type="evidence" value="ECO:0007669"/>
    <property type="project" value="TreeGrafter"/>
</dbReference>
<evidence type="ECO:0000256" key="7">
    <source>
        <dbReference type="PROSITE-ProRule" id="PRU00047"/>
    </source>
</evidence>
<dbReference type="GO" id="GO:0005654">
    <property type="term" value="C:nucleoplasm"/>
    <property type="evidence" value="ECO:0007669"/>
    <property type="project" value="UniProtKB-SubCell"/>
</dbReference>
<feature type="compositionally biased region" description="Basic and acidic residues" evidence="8">
    <location>
        <begin position="478"/>
        <end position="488"/>
    </location>
</feature>
<dbReference type="InterPro" id="IPR006568">
    <property type="entry name" value="PSP_pro-rich"/>
</dbReference>
<keyword evidence="4 7" id="KW-0863">Zinc-finger</keyword>
<dbReference type="PROSITE" id="PS50158">
    <property type="entry name" value="ZF_CCHC"/>
    <property type="match status" value="1"/>
</dbReference>
<evidence type="ECO:0000256" key="6">
    <source>
        <dbReference type="ARBA" id="ARBA00023242"/>
    </source>
</evidence>
<proteinExistence type="inferred from homology"/>
<keyword evidence="5" id="KW-0862">Zinc</keyword>
<dbReference type="InterPro" id="IPR052115">
    <property type="entry name" value="NEXT_complex_subunit_ZCCHC8"/>
</dbReference>
<feature type="compositionally biased region" description="Basic and acidic residues" evidence="8">
    <location>
        <begin position="121"/>
        <end position="139"/>
    </location>
</feature>
<accession>A0AAV8RQH9</accession>
<evidence type="ECO:0000256" key="2">
    <source>
        <dbReference type="ARBA" id="ARBA00007497"/>
    </source>
</evidence>
<dbReference type="Pfam" id="PF04046">
    <property type="entry name" value="PSP"/>
    <property type="match status" value="1"/>
</dbReference>
<evidence type="ECO:0000256" key="5">
    <source>
        <dbReference type="ARBA" id="ARBA00022833"/>
    </source>
</evidence>
<evidence type="ECO:0000256" key="1">
    <source>
        <dbReference type="ARBA" id="ARBA00004642"/>
    </source>
</evidence>
<evidence type="ECO:0000259" key="9">
    <source>
        <dbReference type="PROSITE" id="PS50158"/>
    </source>
</evidence>
<dbReference type="GO" id="GO:0071013">
    <property type="term" value="C:catalytic step 2 spliceosome"/>
    <property type="evidence" value="ECO:0007669"/>
    <property type="project" value="TreeGrafter"/>
</dbReference>
<comment type="caution">
    <text evidence="10">The sequence shown here is derived from an EMBL/GenBank/DDBJ whole genome shotgun (WGS) entry which is preliminary data.</text>
</comment>
<keyword evidence="3" id="KW-0479">Metal-binding</keyword>
<organism evidence="10 11">
    <name type="scientific">Ensete ventricosum</name>
    <name type="common">Abyssinian banana</name>
    <name type="synonym">Musa ensete</name>
    <dbReference type="NCBI Taxonomy" id="4639"/>
    <lineage>
        <taxon>Eukaryota</taxon>
        <taxon>Viridiplantae</taxon>
        <taxon>Streptophyta</taxon>
        <taxon>Embryophyta</taxon>
        <taxon>Tracheophyta</taxon>
        <taxon>Spermatophyta</taxon>
        <taxon>Magnoliopsida</taxon>
        <taxon>Liliopsida</taxon>
        <taxon>Zingiberales</taxon>
        <taxon>Musaceae</taxon>
        <taxon>Ensete</taxon>
    </lineage>
</organism>
<dbReference type="PANTHER" id="PTHR13316">
    <property type="entry name" value="ZINC FINGER, CCHC DOMAIN CONTAINING 8"/>
    <property type="match status" value="1"/>
</dbReference>
<keyword evidence="6" id="KW-0539">Nucleus</keyword>
<dbReference type="InterPro" id="IPR001878">
    <property type="entry name" value="Znf_CCHC"/>
</dbReference>
<comment type="similarity">
    <text evidence="2">Belongs to the ZCCHC8 family.</text>
</comment>
<evidence type="ECO:0000256" key="8">
    <source>
        <dbReference type="SAM" id="MobiDB-lite"/>
    </source>
</evidence>
<keyword evidence="11" id="KW-1185">Reference proteome</keyword>